<dbReference type="GO" id="GO:0055085">
    <property type="term" value="P:transmembrane transport"/>
    <property type="evidence" value="ECO:0007669"/>
    <property type="project" value="InterPro"/>
</dbReference>
<dbReference type="STRING" id="294671.YLM1_0509"/>
<gene>
    <name evidence="10" type="ORF">SAMN02910297_00774</name>
    <name evidence="9" type="ORF">YLM1_0509</name>
</gene>
<feature type="transmembrane region" description="Helical" evidence="7">
    <location>
        <begin position="7"/>
        <end position="23"/>
    </location>
</feature>
<evidence type="ECO:0000313" key="11">
    <source>
        <dbReference type="Proteomes" id="UP000066376"/>
    </source>
</evidence>
<feature type="transmembrane region" description="Helical" evidence="7">
    <location>
        <begin position="106"/>
        <end position="138"/>
    </location>
</feature>
<dbReference type="Pfam" id="PF00528">
    <property type="entry name" value="BPD_transp_1"/>
    <property type="match status" value="1"/>
</dbReference>
<dbReference type="InterPro" id="IPR035906">
    <property type="entry name" value="MetI-like_sf"/>
</dbReference>
<dbReference type="PANTHER" id="PTHR30151">
    <property type="entry name" value="ALKANE SULFONATE ABC TRANSPORTER-RELATED, MEMBRANE SUBUNIT"/>
    <property type="match status" value="1"/>
</dbReference>
<protein>
    <submittedName>
        <fullName evidence="10">NitT/TauT family transport system permease protein</fullName>
    </submittedName>
    <submittedName>
        <fullName evidence="9">Nitrate/sulfonate/bicarbonate ABC transporter permease protein</fullName>
    </submittedName>
</protein>
<comment type="subcellular location">
    <subcellularLocation>
        <location evidence="1 7">Cell membrane</location>
        <topology evidence="1 7">Multi-pass membrane protein</topology>
    </subcellularLocation>
</comment>
<name>A0A126QZ15_METOL</name>
<dbReference type="AlphaFoldDB" id="A0A126QZ15"/>
<evidence type="ECO:0000313" key="12">
    <source>
        <dbReference type="Proteomes" id="UP000183442"/>
    </source>
</evidence>
<comment type="similarity">
    <text evidence="7">Belongs to the binding-protein-dependent transport system permease family.</text>
</comment>
<evidence type="ECO:0000256" key="3">
    <source>
        <dbReference type="ARBA" id="ARBA00022475"/>
    </source>
</evidence>
<evidence type="ECO:0000256" key="5">
    <source>
        <dbReference type="ARBA" id="ARBA00022989"/>
    </source>
</evidence>
<sequence>MNINKRVLPFILPILIIIVWYIITEGLSLIPYYILPSPLDVFDATFRLIANGKLLNHTISTLTKVFAGIILASVVAIPLGIILGWYETLDELTSLVISILRPIPPIAWIPFSILWFGIGLPSAVFVIFIGCVFSVLVYTIDGVKRTDKVLIEAANTLGANNWDILYKVVLPSTLPYIVSGLKVGVSIALMCTVSAEMIASSNGLGYMILTASQLFDPGTMVVGMVIIGIIGILFDVGFKKAQSMIFW</sequence>
<evidence type="ECO:0000313" key="9">
    <source>
        <dbReference type="EMBL" id="AMK15066.1"/>
    </source>
</evidence>
<dbReference type="KEGG" id="mol:YLM1_0509"/>
<keyword evidence="5 7" id="KW-1133">Transmembrane helix</keyword>
<dbReference type="Proteomes" id="UP000066376">
    <property type="component" value="Chromosome"/>
</dbReference>
<reference evidence="12" key="4">
    <citation type="submission" date="2016-10" db="EMBL/GenBank/DDBJ databases">
        <authorList>
            <person name="Varghese N."/>
        </authorList>
    </citation>
    <scope>NUCLEOTIDE SEQUENCE [LARGE SCALE GENOMIC DNA]</scope>
    <source>
        <strain evidence="12">DSM 16632</strain>
    </source>
</reference>
<dbReference type="PANTHER" id="PTHR30151:SF0">
    <property type="entry name" value="ABC TRANSPORTER PERMEASE PROTEIN MJ0413-RELATED"/>
    <property type="match status" value="1"/>
</dbReference>
<evidence type="ECO:0000313" key="10">
    <source>
        <dbReference type="EMBL" id="SFL39746.1"/>
    </source>
</evidence>
<dbReference type="Gene3D" id="1.10.3720.10">
    <property type="entry name" value="MetI-like"/>
    <property type="match status" value="1"/>
</dbReference>
<reference evidence="10" key="3">
    <citation type="submission" date="2016-10" db="EMBL/GenBank/DDBJ databases">
        <authorList>
            <person name="de Groot N.N."/>
        </authorList>
    </citation>
    <scope>NUCLEOTIDE SEQUENCE [LARGE SCALE GENOMIC DNA]</scope>
    <source>
        <strain evidence="10">DSM 16632</strain>
    </source>
</reference>
<evidence type="ECO:0000256" key="2">
    <source>
        <dbReference type="ARBA" id="ARBA00022448"/>
    </source>
</evidence>
<dbReference type="GO" id="GO:0005886">
    <property type="term" value="C:plasma membrane"/>
    <property type="evidence" value="ECO:0007669"/>
    <property type="project" value="UniProtKB-SubCell"/>
</dbReference>
<keyword evidence="6 7" id="KW-0472">Membrane</keyword>
<accession>A0A126QZ15</accession>
<keyword evidence="2 7" id="KW-0813">Transport</keyword>
<feature type="domain" description="ABC transmembrane type-1" evidence="8">
    <location>
        <begin position="58"/>
        <end position="238"/>
    </location>
</feature>
<dbReference type="PATRIC" id="fig|294671.3.peg.528"/>
<evidence type="ECO:0000256" key="6">
    <source>
        <dbReference type="ARBA" id="ARBA00023136"/>
    </source>
</evidence>
<evidence type="ECO:0000256" key="4">
    <source>
        <dbReference type="ARBA" id="ARBA00022692"/>
    </source>
</evidence>
<feature type="transmembrane region" description="Helical" evidence="7">
    <location>
        <begin position="62"/>
        <end position="86"/>
    </location>
</feature>
<dbReference type="EMBL" id="FOTL01000009">
    <property type="protein sequence ID" value="SFL39746.1"/>
    <property type="molecule type" value="Genomic_DNA"/>
</dbReference>
<dbReference type="InterPro" id="IPR000515">
    <property type="entry name" value="MetI-like"/>
</dbReference>
<dbReference type="PROSITE" id="PS50928">
    <property type="entry name" value="ABC_TM1"/>
    <property type="match status" value="1"/>
</dbReference>
<feature type="transmembrane region" description="Helical" evidence="7">
    <location>
        <begin position="29"/>
        <end position="50"/>
    </location>
</feature>
<dbReference type="EMBL" id="CP014265">
    <property type="protein sequence ID" value="AMK15066.1"/>
    <property type="molecule type" value="Genomic_DNA"/>
</dbReference>
<reference evidence="9 11" key="1">
    <citation type="journal article" date="2016" name="Genome Announc.">
        <title>Draft Genome Sequence of the Rumen Methanogen Methanobrevibacter olleyae YLM1.</title>
        <authorList>
            <person name="Kelly W.J."/>
            <person name="Li D."/>
            <person name="Lambie S.C."/>
            <person name="Cox F."/>
            <person name="Attwood G.T."/>
            <person name="Altermann E."/>
            <person name="Leahy S.C."/>
        </authorList>
    </citation>
    <scope>NUCLEOTIDE SEQUENCE [LARGE SCALE GENOMIC DNA]</scope>
    <source>
        <strain evidence="9 11">YLM1</strain>
    </source>
</reference>
<dbReference type="Proteomes" id="UP000183442">
    <property type="component" value="Unassembled WGS sequence"/>
</dbReference>
<organism evidence="9 11">
    <name type="scientific">Methanobrevibacter olleyae</name>
    <dbReference type="NCBI Taxonomy" id="294671"/>
    <lineage>
        <taxon>Archaea</taxon>
        <taxon>Methanobacteriati</taxon>
        <taxon>Methanobacteriota</taxon>
        <taxon>Methanomada group</taxon>
        <taxon>Methanobacteria</taxon>
        <taxon>Methanobacteriales</taxon>
        <taxon>Methanobacteriaceae</taxon>
        <taxon>Methanobrevibacter</taxon>
    </lineage>
</organism>
<feature type="transmembrane region" description="Helical" evidence="7">
    <location>
        <begin position="219"/>
        <end position="238"/>
    </location>
</feature>
<keyword evidence="4 7" id="KW-0812">Transmembrane</keyword>
<reference evidence="11" key="2">
    <citation type="submission" date="2016-02" db="EMBL/GenBank/DDBJ databases">
        <title>The draft genome sequence of the rumen methanogen Methanobrevibacter olleyae YLM1.</title>
        <authorList>
            <consortium name="New Zealand Agricultural Greenhouse Gas Research Centre/Pastoral Greenhouse Gas Research Consortium"/>
            <person name="Kelly W.J."/>
            <person name="Li D."/>
            <person name="Lambie S.C."/>
            <person name="Attwood G.T."/>
            <person name="Altermann E."/>
            <person name="Leahy S.C."/>
        </authorList>
    </citation>
    <scope>NUCLEOTIDE SEQUENCE [LARGE SCALE GENOMIC DNA]</scope>
    <source>
        <strain evidence="11">YLM1</strain>
    </source>
</reference>
<feature type="transmembrane region" description="Helical" evidence="7">
    <location>
        <begin position="174"/>
        <end position="199"/>
    </location>
</feature>
<evidence type="ECO:0000256" key="1">
    <source>
        <dbReference type="ARBA" id="ARBA00004651"/>
    </source>
</evidence>
<proteinExistence type="inferred from homology"/>
<keyword evidence="3" id="KW-1003">Cell membrane</keyword>
<dbReference type="SUPFAM" id="SSF161098">
    <property type="entry name" value="MetI-like"/>
    <property type="match status" value="1"/>
</dbReference>
<evidence type="ECO:0000256" key="7">
    <source>
        <dbReference type="RuleBase" id="RU363032"/>
    </source>
</evidence>
<dbReference type="CDD" id="cd06261">
    <property type="entry name" value="TM_PBP2"/>
    <property type="match status" value="1"/>
</dbReference>
<evidence type="ECO:0000259" key="8">
    <source>
        <dbReference type="PROSITE" id="PS50928"/>
    </source>
</evidence>
<keyword evidence="11" id="KW-1185">Reference proteome</keyword>